<comment type="caution">
    <text evidence="1">The sequence shown here is derived from an EMBL/GenBank/DDBJ whole genome shotgun (WGS) entry which is preliminary data.</text>
</comment>
<name>A0A4R6NZ18_NOCIG</name>
<keyword evidence="2" id="KW-1185">Reference proteome</keyword>
<protein>
    <submittedName>
        <fullName evidence="1">Uncharacterized protein</fullName>
    </submittedName>
</protein>
<proteinExistence type="predicted"/>
<reference evidence="1 2" key="1">
    <citation type="submission" date="2019-03" db="EMBL/GenBank/DDBJ databases">
        <title>Genomic Encyclopedia of Type Strains, Phase IV (KMG-IV): sequencing the most valuable type-strain genomes for metagenomic binning, comparative biology and taxonomic classification.</title>
        <authorList>
            <person name="Goeker M."/>
        </authorList>
    </citation>
    <scope>NUCLEOTIDE SEQUENCE [LARGE SCALE GENOMIC DNA]</scope>
    <source>
        <strain evidence="1 2">DSM 44496</strain>
    </source>
</reference>
<organism evidence="1 2">
    <name type="scientific">Nocardia ignorata</name>
    <dbReference type="NCBI Taxonomy" id="145285"/>
    <lineage>
        <taxon>Bacteria</taxon>
        <taxon>Bacillati</taxon>
        <taxon>Actinomycetota</taxon>
        <taxon>Actinomycetes</taxon>
        <taxon>Mycobacteriales</taxon>
        <taxon>Nocardiaceae</taxon>
        <taxon>Nocardia</taxon>
    </lineage>
</organism>
<evidence type="ECO:0000313" key="1">
    <source>
        <dbReference type="EMBL" id="TDP29783.1"/>
    </source>
</evidence>
<evidence type="ECO:0000313" key="2">
    <source>
        <dbReference type="Proteomes" id="UP000295087"/>
    </source>
</evidence>
<gene>
    <name evidence="1" type="ORF">DFR75_11247</name>
</gene>
<dbReference type="Proteomes" id="UP000295087">
    <property type="component" value="Unassembled WGS sequence"/>
</dbReference>
<dbReference type="EMBL" id="SNXK01000012">
    <property type="protein sequence ID" value="TDP29783.1"/>
    <property type="molecule type" value="Genomic_DNA"/>
</dbReference>
<dbReference type="AlphaFoldDB" id="A0A4R6NZ18"/>
<accession>A0A4R6NZ18</accession>
<sequence>MYGRGTRATKKCFGCLEGCGYQPDKQTQRTREKRELLRWADEYEDPAEVEDRACPKGGTDCGCGRDVDLEA</sequence>